<dbReference type="PANTHER" id="PTHR30055:SF151">
    <property type="entry name" value="TRANSCRIPTIONAL REGULATORY PROTEIN"/>
    <property type="match status" value="1"/>
</dbReference>
<dbReference type="STRING" id="1052260.SAMN05660199_02968"/>
<feature type="region of interest" description="Disordered" evidence="5">
    <location>
        <begin position="1"/>
        <end position="79"/>
    </location>
</feature>
<dbReference type="Proteomes" id="UP000199088">
    <property type="component" value="Unassembled WGS sequence"/>
</dbReference>
<feature type="DNA-binding region" description="H-T-H motif" evidence="4">
    <location>
        <begin position="101"/>
        <end position="120"/>
    </location>
</feature>
<dbReference type="SUPFAM" id="SSF46689">
    <property type="entry name" value="Homeodomain-like"/>
    <property type="match status" value="1"/>
</dbReference>
<dbReference type="SUPFAM" id="SSF48498">
    <property type="entry name" value="Tetracyclin repressor-like, C-terminal domain"/>
    <property type="match status" value="1"/>
</dbReference>
<feature type="domain" description="HTH tetR-type" evidence="6">
    <location>
        <begin position="78"/>
        <end position="138"/>
    </location>
</feature>
<gene>
    <name evidence="7" type="ORF">SAMN05660199_02968</name>
</gene>
<dbReference type="InterPro" id="IPR004111">
    <property type="entry name" value="Repressor_TetR_C"/>
</dbReference>
<evidence type="ECO:0000256" key="2">
    <source>
        <dbReference type="ARBA" id="ARBA00023125"/>
    </source>
</evidence>
<dbReference type="InterPro" id="IPR009057">
    <property type="entry name" value="Homeodomain-like_sf"/>
</dbReference>
<proteinExistence type="predicted"/>
<evidence type="ECO:0000256" key="5">
    <source>
        <dbReference type="SAM" id="MobiDB-lite"/>
    </source>
</evidence>
<evidence type="ECO:0000256" key="4">
    <source>
        <dbReference type="PROSITE-ProRule" id="PRU00335"/>
    </source>
</evidence>
<dbReference type="AlphaFoldDB" id="A0A1H0P4V4"/>
<keyword evidence="3" id="KW-0804">Transcription</keyword>
<dbReference type="Gene3D" id="1.10.357.10">
    <property type="entry name" value="Tetracycline Repressor, domain 2"/>
    <property type="match status" value="1"/>
</dbReference>
<protein>
    <submittedName>
        <fullName evidence="7">Transcriptional regulator, TetR family</fullName>
    </submittedName>
</protein>
<evidence type="ECO:0000313" key="7">
    <source>
        <dbReference type="EMBL" id="SDO99994.1"/>
    </source>
</evidence>
<name>A0A1H0P4V4_9ACTN</name>
<reference evidence="8" key="1">
    <citation type="submission" date="2016-10" db="EMBL/GenBank/DDBJ databases">
        <authorList>
            <person name="Varghese N."/>
            <person name="Submissions S."/>
        </authorList>
    </citation>
    <scope>NUCLEOTIDE SEQUENCE [LARGE SCALE GENOMIC DNA]</scope>
    <source>
        <strain evidence="8">DSM 45843</strain>
    </source>
</reference>
<dbReference type="Pfam" id="PF00440">
    <property type="entry name" value="TetR_N"/>
    <property type="match status" value="1"/>
</dbReference>
<keyword evidence="2 4" id="KW-0238">DNA-binding</keyword>
<evidence type="ECO:0000259" key="6">
    <source>
        <dbReference type="PROSITE" id="PS50977"/>
    </source>
</evidence>
<evidence type="ECO:0000313" key="8">
    <source>
        <dbReference type="Proteomes" id="UP000199088"/>
    </source>
</evidence>
<dbReference type="InterPro" id="IPR050109">
    <property type="entry name" value="HTH-type_TetR-like_transc_reg"/>
</dbReference>
<dbReference type="EMBL" id="FNIR01000009">
    <property type="protein sequence ID" value="SDO99994.1"/>
    <property type="molecule type" value="Genomic_DNA"/>
</dbReference>
<dbReference type="Pfam" id="PF02909">
    <property type="entry name" value="TetR_C_1"/>
    <property type="match status" value="1"/>
</dbReference>
<accession>A0A1H0P4V4</accession>
<dbReference type="PROSITE" id="PS50977">
    <property type="entry name" value="HTH_TETR_2"/>
    <property type="match status" value="1"/>
</dbReference>
<dbReference type="GO" id="GO:0000976">
    <property type="term" value="F:transcription cis-regulatory region binding"/>
    <property type="evidence" value="ECO:0007669"/>
    <property type="project" value="TreeGrafter"/>
</dbReference>
<dbReference type="GO" id="GO:0003700">
    <property type="term" value="F:DNA-binding transcription factor activity"/>
    <property type="evidence" value="ECO:0007669"/>
    <property type="project" value="TreeGrafter"/>
</dbReference>
<feature type="compositionally biased region" description="Basic and acidic residues" evidence="5">
    <location>
        <begin position="48"/>
        <end position="64"/>
    </location>
</feature>
<organism evidence="7 8">
    <name type="scientific">Klenkia soli</name>
    <dbReference type="NCBI Taxonomy" id="1052260"/>
    <lineage>
        <taxon>Bacteria</taxon>
        <taxon>Bacillati</taxon>
        <taxon>Actinomycetota</taxon>
        <taxon>Actinomycetes</taxon>
        <taxon>Geodermatophilales</taxon>
        <taxon>Geodermatophilaceae</taxon>
        <taxon>Klenkia</taxon>
    </lineage>
</organism>
<dbReference type="GO" id="GO:0045892">
    <property type="term" value="P:negative regulation of DNA-templated transcription"/>
    <property type="evidence" value="ECO:0007669"/>
    <property type="project" value="InterPro"/>
</dbReference>
<keyword evidence="8" id="KW-1185">Reference proteome</keyword>
<evidence type="ECO:0000256" key="1">
    <source>
        <dbReference type="ARBA" id="ARBA00023015"/>
    </source>
</evidence>
<dbReference type="RefSeq" id="WP_242654102.1">
    <property type="nucleotide sequence ID" value="NZ_FNIR01000009.1"/>
</dbReference>
<dbReference type="InterPro" id="IPR036271">
    <property type="entry name" value="Tet_transcr_reg_TetR-rel_C_sf"/>
</dbReference>
<dbReference type="Gene3D" id="1.10.10.60">
    <property type="entry name" value="Homeodomain-like"/>
    <property type="match status" value="1"/>
</dbReference>
<keyword evidence="1" id="KW-0805">Transcription regulation</keyword>
<evidence type="ECO:0000256" key="3">
    <source>
        <dbReference type="ARBA" id="ARBA00023163"/>
    </source>
</evidence>
<sequence>MTDTDDGRTGPVEQGPAGPAPEGRAQPDSAMGARDVGATVSGGITAPDHPDDPDLPENRDRRPAQDPPGVQPLGPREPLSRDRIVSAAVDYVDTHGLPALTMRRLGARLGVEAMALYRYVPSRDDLLDAVVGRVVDELFDDAEVHLSPVHGWQDYLQRLAHGVRRSALAHPALFPLVATRPPAAPWVRPPLRSLRWIDSFLTALRSHGFTDEQTVVAYRAYTSFLLGHLLLEVAQRGVAINALDDPDGAPDADPDALVAEHRSIADLQHLLALDETVTEFEESLESLIERLGAMVEDDATHL</sequence>
<dbReference type="InterPro" id="IPR001647">
    <property type="entry name" value="HTH_TetR"/>
</dbReference>
<dbReference type="PANTHER" id="PTHR30055">
    <property type="entry name" value="HTH-TYPE TRANSCRIPTIONAL REGULATOR RUTR"/>
    <property type="match status" value="1"/>
</dbReference>